<evidence type="ECO:0000313" key="1">
    <source>
        <dbReference type="EMBL" id="KAH0567872.1"/>
    </source>
</evidence>
<sequence>MTMGNDKTVTPSNTPTRKCKGCSNNIATEQVECPKCPAYYYPSVPKTQQSCQDGDYKGASEIETLTQNISSLRVSVDSHTKAIIKGLDAVEERTDQLSTKLEALELVSTNNSKNIAAVSESLKNIVPNADDSVILMEIEDESNQELLADRQKHDSKVINEICNTVAPGIIINGCTRIGQFSSSLALPRPMKVFLSRSHQVDLSINGLLRLKRQTSVTQSIQKLSITKDRTNRQRQEFNDLQAEVIRRKAQGERNL</sequence>
<dbReference type="Proteomes" id="UP000826195">
    <property type="component" value="Unassembled WGS sequence"/>
</dbReference>
<keyword evidence="2" id="KW-1185">Reference proteome</keyword>
<reference evidence="1 2" key="1">
    <citation type="journal article" date="2021" name="J. Hered.">
        <title>A chromosome-level genome assembly of the parasitoid wasp, Cotesia glomerata (Hymenoptera: Braconidae).</title>
        <authorList>
            <person name="Pinto B.J."/>
            <person name="Weis J.J."/>
            <person name="Gamble T."/>
            <person name="Ode P.J."/>
            <person name="Paul R."/>
            <person name="Zaspel J.M."/>
        </authorList>
    </citation>
    <scope>NUCLEOTIDE SEQUENCE [LARGE SCALE GENOMIC DNA]</scope>
    <source>
        <strain evidence="1">CgM1</strain>
    </source>
</reference>
<name>A0AAV7J745_COTGL</name>
<dbReference type="EMBL" id="JAHXZJ010000001">
    <property type="protein sequence ID" value="KAH0567872.1"/>
    <property type="molecule type" value="Genomic_DNA"/>
</dbReference>
<gene>
    <name evidence="1" type="ORF">KQX54_015609</name>
</gene>
<dbReference type="AlphaFoldDB" id="A0AAV7J745"/>
<evidence type="ECO:0000313" key="2">
    <source>
        <dbReference type="Proteomes" id="UP000826195"/>
    </source>
</evidence>
<protein>
    <submittedName>
        <fullName evidence="1">Uncharacterized protein</fullName>
    </submittedName>
</protein>
<comment type="caution">
    <text evidence="1">The sequence shown here is derived from an EMBL/GenBank/DDBJ whole genome shotgun (WGS) entry which is preliminary data.</text>
</comment>
<organism evidence="1 2">
    <name type="scientific">Cotesia glomerata</name>
    <name type="common">Lepidopteran parasitic wasp</name>
    <name type="synonym">Apanteles glomeratus</name>
    <dbReference type="NCBI Taxonomy" id="32391"/>
    <lineage>
        <taxon>Eukaryota</taxon>
        <taxon>Metazoa</taxon>
        <taxon>Ecdysozoa</taxon>
        <taxon>Arthropoda</taxon>
        <taxon>Hexapoda</taxon>
        <taxon>Insecta</taxon>
        <taxon>Pterygota</taxon>
        <taxon>Neoptera</taxon>
        <taxon>Endopterygota</taxon>
        <taxon>Hymenoptera</taxon>
        <taxon>Apocrita</taxon>
        <taxon>Ichneumonoidea</taxon>
        <taxon>Braconidae</taxon>
        <taxon>Microgastrinae</taxon>
        <taxon>Cotesia</taxon>
    </lineage>
</organism>
<accession>A0AAV7J745</accession>
<proteinExistence type="predicted"/>